<dbReference type="GO" id="GO:0098542">
    <property type="term" value="P:defense response to other organism"/>
    <property type="evidence" value="ECO:0007669"/>
    <property type="project" value="TreeGrafter"/>
</dbReference>
<gene>
    <name evidence="9" type="ORF">L484_013670</name>
</gene>
<dbReference type="STRING" id="981085.W9QX96"/>
<feature type="domain" description="Disease resistance N-terminal" evidence="6">
    <location>
        <begin position="10"/>
        <end position="89"/>
    </location>
</feature>
<dbReference type="InterPro" id="IPR027417">
    <property type="entry name" value="P-loop_NTPase"/>
</dbReference>
<feature type="domain" description="Disease resistance R13L4/SHOC-2-like LRR" evidence="8">
    <location>
        <begin position="583"/>
        <end position="801"/>
    </location>
</feature>
<sequence>MELATASFGIVAQELKKLIEREAKHVIGFSSQLEELTKCLEISRRFLLDKANLENKDIAVREALIQLREVVYEADNILTDCLIRQYKMDATNCFGCFLQYGLFFLNQTGKKLKDINSKMKAKEKILSRHLSYMHHNHDKAEEEHSFHCRRIMSQDLDPEIVGLEDDIRMIKEWIFDPKEELRRIAIVGMGGLGKTTIAQKIFHDSAVLDHFDKLLWVTVSQSFSPETILRCMLQRLEANTSSIEYSSLMGELQRRLKDKTCLLVMDDVWPIKQVEWWTQLCSILTVRSCIIITTRDNDVPARIGVEESRVHKPKTLSDAEGWSLFSKFAFCSGQGTCSDALFEKVGKEILKKCGGLPLAIKVVGSLLSSKVHNLSAWEDVLESFHKSPLLGNEDIMASLRLSYNDLPAHLKQCLLCLSIYPEDIEIRTEQIIHWWVAEGLVHFSTKGSSQESVTDLGYECLLQLISRSLVDVKERRRYDGRVFSFKIHDMVREMIITIAEEEAFCFFDEKGKHTWKGENCHWLGFTREMDEKLLKNNSKLRALYFFKTDHPADSSNSADPPADRLGTSNSSLDFDKNSRPLSLRGLDFSGLHNEKRVKDLFDWICSLRRLACLNVSNADDLQELPSTISKLLNLQLLVLNGCTKLEKIPSSITSLKNLIVLDLVGCPLRYFPRGLGRLSNLQELKGFKVVIGSQARNKTCGLGELKNLIQLRVLHITITTTDDATEISESHESNILSSLAKLKVLIIDADEREEDCVLKMVESLSAPPSLQELYLRKYNFEYMPIWFNHKNLSRLQYLCVEEGKIVYLKAREDSSGSNWSIRGMSLKYLPMLKVDWEHLKSVMPLRNLEVSNCSALTLRNFPFPLDRPGFWSI</sequence>
<feature type="domain" description="Disease resistance protein winged helix" evidence="7">
    <location>
        <begin position="419"/>
        <end position="495"/>
    </location>
</feature>
<protein>
    <submittedName>
        <fullName evidence="9">Disease resistance RPP13-like protein 4</fullName>
    </submittedName>
</protein>
<evidence type="ECO:0000259" key="6">
    <source>
        <dbReference type="Pfam" id="PF18052"/>
    </source>
</evidence>
<feature type="domain" description="NB-ARC" evidence="5">
    <location>
        <begin position="164"/>
        <end position="330"/>
    </location>
</feature>
<dbReference type="Gene3D" id="3.40.50.300">
    <property type="entry name" value="P-loop containing nucleotide triphosphate hydrolases"/>
    <property type="match status" value="1"/>
</dbReference>
<dbReference type="PRINTS" id="PR00364">
    <property type="entry name" value="DISEASERSIST"/>
</dbReference>
<dbReference type="Gene3D" id="1.10.8.430">
    <property type="entry name" value="Helical domain of apoptotic protease-activating factors"/>
    <property type="match status" value="1"/>
</dbReference>
<dbReference type="PANTHER" id="PTHR23155:SF759">
    <property type="entry name" value="AAA+ ATPASE DOMAIN-CONTAINING PROTEIN"/>
    <property type="match status" value="1"/>
</dbReference>
<dbReference type="Pfam" id="PF23559">
    <property type="entry name" value="WHD_DRP"/>
    <property type="match status" value="1"/>
</dbReference>
<reference evidence="10" key="1">
    <citation type="submission" date="2013-01" db="EMBL/GenBank/DDBJ databases">
        <title>Draft Genome Sequence of a Mulberry Tree, Morus notabilis C.K. Schneid.</title>
        <authorList>
            <person name="He N."/>
            <person name="Zhao S."/>
        </authorList>
    </citation>
    <scope>NUCLEOTIDE SEQUENCE</scope>
</reference>
<dbReference type="AlphaFoldDB" id="W9QX96"/>
<dbReference type="Gene3D" id="1.20.5.4130">
    <property type="match status" value="1"/>
</dbReference>
<evidence type="ECO:0000256" key="1">
    <source>
        <dbReference type="ARBA" id="ARBA00022737"/>
    </source>
</evidence>
<keyword evidence="2" id="KW-0547">Nucleotide-binding</keyword>
<dbReference type="Gene3D" id="3.80.10.10">
    <property type="entry name" value="Ribonuclease Inhibitor"/>
    <property type="match status" value="1"/>
</dbReference>
<evidence type="ECO:0000256" key="2">
    <source>
        <dbReference type="ARBA" id="ARBA00022741"/>
    </source>
</evidence>
<dbReference type="OrthoDB" id="2973320at2759"/>
<dbReference type="SUPFAM" id="SSF52540">
    <property type="entry name" value="P-loop containing nucleoside triphosphate hydrolases"/>
    <property type="match status" value="1"/>
</dbReference>
<dbReference type="Proteomes" id="UP000030645">
    <property type="component" value="Unassembled WGS sequence"/>
</dbReference>
<dbReference type="Pfam" id="PF00931">
    <property type="entry name" value="NB-ARC"/>
    <property type="match status" value="1"/>
</dbReference>
<evidence type="ECO:0000259" key="8">
    <source>
        <dbReference type="Pfam" id="PF23598"/>
    </source>
</evidence>
<dbReference type="Gene3D" id="1.10.10.10">
    <property type="entry name" value="Winged helix-like DNA-binding domain superfamily/Winged helix DNA-binding domain"/>
    <property type="match status" value="1"/>
</dbReference>
<dbReference type="GO" id="GO:0043531">
    <property type="term" value="F:ADP binding"/>
    <property type="evidence" value="ECO:0007669"/>
    <property type="project" value="InterPro"/>
</dbReference>
<dbReference type="Pfam" id="PF23598">
    <property type="entry name" value="LRR_14"/>
    <property type="match status" value="1"/>
</dbReference>
<dbReference type="InterPro" id="IPR041118">
    <property type="entry name" value="Rx_N"/>
</dbReference>
<evidence type="ECO:0000256" key="4">
    <source>
        <dbReference type="SAM" id="MobiDB-lite"/>
    </source>
</evidence>
<evidence type="ECO:0000259" key="5">
    <source>
        <dbReference type="Pfam" id="PF00931"/>
    </source>
</evidence>
<keyword evidence="1" id="KW-0677">Repeat</keyword>
<name>W9QX96_9ROSA</name>
<keyword evidence="3" id="KW-0611">Plant defense</keyword>
<dbReference type="InterPro" id="IPR044974">
    <property type="entry name" value="Disease_R_plants"/>
</dbReference>
<dbReference type="InterPro" id="IPR042197">
    <property type="entry name" value="Apaf_helical"/>
</dbReference>
<evidence type="ECO:0000313" key="9">
    <source>
        <dbReference type="EMBL" id="EXB41593.1"/>
    </source>
</evidence>
<organism evidence="9 10">
    <name type="scientific">Morus notabilis</name>
    <dbReference type="NCBI Taxonomy" id="981085"/>
    <lineage>
        <taxon>Eukaryota</taxon>
        <taxon>Viridiplantae</taxon>
        <taxon>Streptophyta</taxon>
        <taxon>Embryophyta</taxon>
        <taxon>Tracheophyta</taxon>
        <taxon>Spermatophyta</taxon>
        <taxon>Magnoliopsida</taxon>
        <taxon>eudicotyledons</taxon>
        <taxon>Gunneridae</taxon>
        <taxon>Pentapetalae</taxon>
        <taxon>rosids</taxon>
        <taxon>fabids</taxon>
        <taxon>Rosales</taxon>
        <taxon>Moraceae</taxon>
        <taxon>Moreae</taxon>
        <taxon>Morus</taxon>
    </lineage>
</organism>
<dbReference type="KEGG" id="mnt:21396837"/>
<feature type="region of interest" description="Disordered" evidence="4">
    <location>
        <begin position="551"/>
        <end position="573"/>
    </location>
</feature>
<dbReference type="FunFam" id="3.40.50.300:FF:001091">
    <property type="entry name" value="Probable disease resistance protein At1g61300"/>
    <property type="match status" value="1"/>
</dbReference>
<dbReference type="FunFam" id="1.10.10.10:FF:000322">
    <property type="entry name" value="Probable disease resistance protein At1g63360"/>
    <property type="match status" value="1"/>
</dbReference>
<evidence type="ECO:0000256" key="3">
    <source>
        <dbReference type="ARBA" id="ARBA00022821"/>
    </source>
</evidence>
<evidence type="ECO:0000259" key="7">
    <source>
        <dbReference type="Pfam" id="PF23559"/>
    </source>
</evidence>
<dbReference type="eggNOG" id="KOG4658">
    <property type="taxonomic scope" value="Eukaryota"/>
</dbReference>
<proteinExistence type="predicted"/>
<dbReference type="Pfam" id="PF18052">
    <property type="entry name" value="Rx_N"/>
    <property type="match status" value="1"/>
</dbReference>
<accession>W9QX96</accession>
<keyword evidence="10" id="KW-1185">Reference proteome</keyword>
<dbReference type="EMBL" id="KE343797">
    <property type="protein sequence ID" value="EXB41593.1"/>
    <property type="molecule type" value="Genomic_DNA"/>
</dbReference>
<dbReference type="InterPro" id="IPR002182">
    <property type="entry name" value="NB-ARC"/>
</dbReference>
<dbReference type="SUPFAM" id="SSF52058">
    <property type="entry name" value="L domain-like"/>
    <property type="match status" value="1"/>
</dbReference>
<dbReference type="PANTHER" id="PTHR23155">
    <property type="entry name" value="DISEASE RESISTANCE PROTEIN RP"/>
    <property type="match status" value="1"/>
</dbReference>
<evidence type="ECO:0000313" key="10">
    <source>
        <dbReference type="Proteomes" id="UP000030645"/>
    </source>
</evidence>
<dbReference type="InterPro" id="IPR032675">
    <property type="entry name" value="LRR_dom_sf"/>
</dbReference>
<dbReference type="InterPro" id="IPR055414">
    <property type="entry name" value="LRR_R13L4/SHOC2-like"/>
</dbReference>
<dbReference type="InterPro" id="IPR036388">
    <property type="entry name" value="WH-like_DNA-bd_sf"/>
</dbReference>
<dbReference type="InterPro" id="IPR058922">
    <property type="entry name" value="WHD_DRP"/>
</dbReference>